<gene>
    <name evidence="7" type="ORF">Q5H94_07530</name>
</gene>
<sequence>MSDPLFDPLAVGGGVTLPNRLVMSPMTRGFSPDGVPPETAADYYGRRAEGGIGLIVTEGVAVEHPAAIGNSGSGGEDIPEMFGEAALAAWHGIVERVHGAGSIIFPQLWHQGGLRIDDSGRYKGRSPRPSGIWGPETPSPFFAAEYLALATAETEPASEEEIADVIAAFARSAANAMACGFDGIAIHGAHGYLLDTFFWHVTNRRDDGWGGPTLAERARFGAEVVRAIRREIGDAPIMFRFSQWKLHDYGARLAETPEALAALLEPLADAGVDIFDASTRKFATPAFDGSPLGLAAWAQKITGKPAMAVGGVGLADDLQSSLGQSSAVADNVGQARAMVASGEISLVGVGRGLLTNADWASRVRGGEPLRAYDAADYRTRV</sequence>
<evidence type="ECO:0000256" key="1">
    <source>
        <dbReference type="ARBA" id="ARBA00001917"/>
    </source>
</evidence>
<keyword evidence="3" id="KW-0288">FMN</keyword>
<dbReference type="PANTHER" id="PTHR43303:SF4">
    <property type="entry name" value="NADPH DEHYDROGENASE C23G7.10C-RELATED"/>
    <property type="match status" value="1"/>
</dbReference>
<dbReference type="EMBL" id="JAUQSZ010000004">
    <property type="protein sequence ID" value="MDO7842172.1"/>
    <property type="molecule type" value="Genomic_DNA"/>
</dbReference>
<keyword evidence="2" id="KW-0285">Flavoprotein</keyword>
<dbReference type="Proteomes" id="UP001176468">
    <property type="component" value="Unassembled WGS sequence"/>
</dbReference>
<evidence type="ECO:0000256" key="3">
    <source>
        <dbReference type="ARBA" id="ARBA00022643"/>
    </source>
</evidence>
<evidence type="ECO:0000313" key="7">
    <source>
        <dbReference type="EMBL" id="MDO7842172.1"/>
    </source>
</evidence>
<dbReference type="PANTHER" id="PTHR43303">
    <property type="entry name" value="NADPH DEHYDROGENASE C23G7.10C-RELATED"/>
    <property type="match status" value="1"/>
</dbReference>
<proteinExistence type="predicted"/>
<dbReference type="SUPFAM" id="SSF51395">
    <property type="entry name" value="FMN-linked oxidoreductases"/>
    <property type="match status" value="1"/>
</dbReference>
<dbReference type="RefSeq" id="WP_304560640.1">
    <property type="nucleotide sequence ID" value="NZ_JAUQSZ010000004.1"/>
</dbReference>
<evidence type="ECO:0000256" key="4">
    <source>
        <dbReference type="ARBA" id="ARBA00022857"/>
    </source>
</evidence>
<name>A0ABT8ZX67_9SPHN</name>
<evidence type="ECO:0000256" key="2">
    <source>
        <dbReference type="ARBA" id="ARBA00022630"/>
    </source>
</evidence>
<keyword evidence="5" id="KW-0560">Oxidoreductase</keyword>
<dbReference type="InterPro" id="IPR044152">
    <property type="entry name" value="YqjM-like"/>
</dbReference>
<protein>
    <submittedName>
        <fullName evidence="7">12-oxophytodienoate reductase</fullName>
    </submittedName>
</protein>
<accession>A0ABT8ZX67</accession>
<comment type="cofactor">
    <cofactor evidence="1">
        <name>FMN</name>
        <dbReference type="ChEBI" id="CHEBI:58210"/>
    </cofactor>
</comment>
<dbReference type="InterPro" id="IPR013785">
    <property type="entry name" value="Aldolase_TIM"/>
</dbReference>
<evidence type="ECO:0000256" key="5">
    <source>
        <dbReference type="ARBA" id="ARBA00023002"/>
    </source>
</evidence>
<dbReference type="InterPro" id="IPR001155">
    <property type="entry name" value="OxRdtase_FMN_N"/>
</dbReference>
<keyword evidence="4" id="KW-0521">NADP</keyword>
<evidence type="ECO:0000313" key="8">
    <source>
        <dbReference type="Proteomes" id="UP001176468"/>
    </source>
</evidence>
<reference evidence="7" key="1">
    <citation type="submission" date="2023-07" db="EMBL/GenBank/DDBJ databases">
        <authorList>
            <person name="Kim M.K."/>
        </authorList>
    </citation>
    <scope>NUCLEOTIDE SEQUENCE</scope>
    <source>
        <strain evidence="7">CA1-15</strain>
    </source>
</reference>
<feature type="domain" description="NADH:flavin oxidoreductase/NADH oxidase N-terminal" evidence="6">
    <location>
        <begin position="5"/>
        <end position="367"/>
    </location>
</feature>
<comment type="caution">
    <text evidence="7">The sequence shown here is derived from an EMBL/GenBank/DDBJ whole genome shotgun (WGS) entry which is preliminary data.</text>
</comment>
<keyword evidence="8" id="KW-1185">Reference proteome</keyword>
<dbReference type="Gene3D" id="3.20.20.70">
    <property type="entry name" value="Aldolase class I"/>
    <property type="match status" value="1"/>
</dbReference>
<organism evidence="7 8">
    <name type="scientific">Sphingomonas immobilis</name>
    <dbReference type="NCBI Taxonomy" id="3063997"/>
    <lineage>
        <taxon>Bacteria</taxon>
        <taxon>Pseudomonadati</taxon>
        <taxon>Pseudomonadota</taxon>
        <taxon>Alphaproteobacteria</taxon>
        <taxon>Sphingomonadales</taxon>
        <taxon>Sphingomonadaceae</taxon>
        <taxon>Sphingomonas</taxon>
    </lineage>
</organism>
<evidence type="ECO:0000259" key="6">
    <source>
        <dbReference type="Pfam" id="PF00724"/>
    </source>
</evidence>
<dbReference type="Pfam" id="PF00724">
    <property type="entry name" value="Oxidored_FMN"/>
    <property type="match status" value="1"/>
</dbReference>